<comment type="catalytic activity">
    <reaction evidence="12">
        <text>sphinganine + NADP(+) = 3-oxosphinganine + NADPH + H(+)</text>
        <dbReference type="Rhea" id="RHEA:22640"/>
        <dbReference type="ChEBI" id="CHEBI:15378"/>
        <dbReference type="ChEBI" id="CHEBI:57783"/>
        <dbReference type="ChEBI" id="CHEBI:57817"/>
        <dbReference type="ChEBI" id="CHEBI:58299"/>
        <dbReference type="ChEBI" id="CHEBI:58349"/>
        <dbReference type="EC" id="1.1.1.102"/>
    </reaction>
    <physiologicalReaction direction="right-to-left" evidence="12">
        <dbReference type="Rhea" id="RHEA:22642"/>
    </physiologicalReaction>
</comment>
<keyword evidence="13" id="KW-0812">Transmembrane</keyword>
<dbReference type="Gene3D" id="3.40.50.720">
    <property type="entry name" value="NAD(P)-binding Rossmann-like Domain"/>
    <property type="match status" value="1"/>
</dbReference>
<dbReference type="EMBL" id="JAVHJO010000013">
    <property type="protein sequence ID" value="KAK6530351.1"/>
    <property type="molecule type" value="Genomic_DNA"/>
</dbReference>
<organism evidence="15 16">
    <name type="scientific">Orbilia ellipsospora</name>
    <dbReference type="NCBI Taxonomy" id="2528407"/>
    <lineage>
        <taxon>Eukaryota</taxon>
        <taxon>Fungi</taxon>
        <taxon>Dikarya</taxon>
        <taxon>Ascomycota</taxon>
        <taxon>Pezizomycotina</taxon>
        <taxon>Orbiliomycetes</taxon>
        <taxon>Orbiliales</taxon>
        <taxon>Orbiliaceae</taxon>
        <taxon>Orbilia</taxon>
    </lineage>
</organism>
<dbReference type="SUPFAM" id="SSF51735">
    <property type="entry name" value="NAD(P)-binding Rossmann-fold domains"/>
    <property type="match status" value="1"/>
</dbReference>
<evidence type="ECO:0000256" key="6">
    <source>
        <dbReference type="ARBA" id="ARBA00022857"/>
    </source>
</evidence>
<evidence type="ECO:0000256" key="8">
    <source>
        <dbReference type="ARBA" id="ARBA00023002"/>
    </source>
</evidence>
<evidence type="ECO:0000256" key="13">
    <source>
        <dbReference type="SAM" id="Phobius"/>
    </source>
</evidence>
<feature type="signal peptide" evidence="14">
    <location>
        <begin position="1"/>
        <end position="20"/>
    </location>
</feature>
<dbReference type="InterPro" id="IPR036291">
    <property type="entry name" value="NAD(P)-bd_dom_sf"/>
</dbReference>
<evidence type="ECO:0000313" key="16">
    <source>
        <dbReference type="Proteomes" id="UP001365542"/>
    </source>
</evidence>
<dbReference type="GO" id="GO:0047560">
    <property type="term" value="F:3-dehydrosphinganine reductase activity"/>
    <property type="evidence" value="ECO:0007669"/>
    <property type="project" value="UniProtKB-EC"/>
</dbReference>
<keyword evidence="13" id="KW-0472">Membrane</keyword>
<evidence type="ECO:0000256" key="9">
    <source>
        <dbReference type="ARBA" id="ARBA00023098"/>
    </source>
</evidence>
<dbReference type="InterPro" id="IPR045022">
    <property type="entry name" value="KDSR-like"/>
</dbReference>
<keyword evidence="5" id="KW-0256">Endoplasmic reticulum</keyword>
<dbReference type="PANTHER" id="PTHR43550">
    <property type="entry name" value="3-KETODIHYDROSPHINGOSINE REDUCTASE"/>
    <property type="match status" value="1"/>
</dbReference>
<dbReference type="CDD" id="cd08939">
    <property type="entry name" value="KDSR-like_SDR_c"/>
    <property type="match status" value="1"/>
</dbReference>
<dbReference type="GO" id="GO:0000166">
    <property type="term" value="F:nucleotide binding"/>
    <property type="evidence" value="ECO:0007669"/>
    <property type="project" value="UniProtKB-KW"/>
</dbReference>
<keyword evidence="7" id="KW-0746">Sphingolipid metabolism</keyword>
<keyword evidence="14" id="KW-0732">Signal</keyword>
<dbReference type="GO" id="GO:0030148">
    <property type="term" value="P:sphingolipid biosynthetic process"/>
    <property type="evidence" value="ECO:0007669"/>
    <property type="project" value="InterPro"/>
</dbReference>
<dbReference type="Proteomes" id="UP001365542">
    <property type="component" value="Unassembled WGS sequence"/>
</dbReference>
<protein>
    <recommendedName>
        <fullName evidence="10">3-dehydrosphinganine reductase</fullName>
        <ecNumber evidence="10">1.1.1.102</ecNumber>
    </recommendedName>
</protein>
<gene>
    <name evidence="15" type="primary">TSC10</name>
    <name evidence="15" type="ORF">TWF694_003707</name>
</gene>
<keyword evidence="13" id="KW-1133">Transmembrane helix</keyword>
<feature type="transmembrane region" description="Helical" evidence="13">
    <location>
        <begin position="306"/>
        <end position="325"/>
    </location>
</feature>
<sequence>MSLPANPIVIGASTLLLAAATSISMGFFTSNQMPVAGRNVVITGGSQGMGKAAAVLLASQGASVAIIARDQKKLAIAGEEIQSVIDANGSKYPGQKLAIISADLSEADGAQRAISQAEAQLGETEILWCCAGGANPGFFKDYTPAELEASMKTNYWSAVFIAHATLKLMASRPPPRPDASKPALQRKIIFTSSLVALCPVVGYSSYVGAKAALRALTDTLRQECLLYDIGVHCCCPGGILTPGFENENLTKPDVTKKIEEEDDKPQTPEQVALICLNELQRGETLPITTFLARAARAGSIGPTPRVGFVFEVILSWIAAIVFIFVRKGHDAIVIKERKAKGLPWEQK</sequence>
<evidence type="ECO:0000256" key="14">
    <source>
        <dbReference type="SAM" id="SignalP"/>
    </source>
</evidence>
<evidence type="ECO:0000256" key="7">
    <source>
        <dbReference type="ARBA" id="ARBA00022919"/>
    </source>
</evidence>
<evidence type="ECO:0000256" key="2">
    <source>
        <dbReference type="ARBA" id="ARBA00004760"/>
    </source>
</evidence>
<dbReference type="InterPro" id="IPR002347">
    <property type="entry name" value="SDR_fam"/>
</dbReference>
<dbReference type="GO" id="GO:0006666">
    <property type="term" value="P:3-keto-sphinganine metabolic process"/>
    <property type="evidence" value="ECO:0007669"/>
    <property type="project" value="InterPro"/>
</dbReference>
<keyword evidence="8" id="KW-0560">Oxidoreductase</keyword>
<comment type="subcellular location">
    <subcellularLocation>
        <location evidence="1">Endoplasmic reticulum</location>
    </subcellularLocation>
</comment>
<keyword evidence="6" id="KW-0521">NADP</keyword>
<reference evidence="15 16" key="1">
    <citation type="submission" date="2019-10" db="EMBL/GenBank/DDBJ databases">
        <authorList>
            <person name="Palmer J.M."/>
        </authorList>
    </citation>
    <scope>NUCLEOTIDE SEQUENCE [LARGE SCALE GENOMIC DNA]</scope>
    <source>
        <strain evidence="15 16">TWF694</strain>
    </source>
</reference>
<comment type="function">
    <text evidence="11">Catalyzes the reduction of 3'-oxosphinganine (3-ketodihydrosphingosine/KDS) to sphinganine (dihydrosphingosine/DHS), the second step of de novo sphingolipid biosynthesis.</text>
</comment>
<evidence type="ECO:0000256" key="1">
    <source>
        <dbReference type="ARBA" id="ARBA00004240"/>
    </source>
</evidence>
<keyword evidence="9" id="KW-0443">Lipid metabolism</keyword>
<evidence type="ECO:0000256" key="4">
    <source>
        <dbReference type="ARBA" id="ARBA00022741"/>
    </source>
</evidence>
<comment type="caution">
    <text evidence="15">The sequence shown here is derived from an EMBL/GenBank/DDBJ whole genome shotgun (WGS) entry which is preliminary data.</text>
</comment>
<dbReference type="GO" id="GO:0005789">
    <property type="term" value="C:endoplasmic reticulum membrane"/>
    <property type="evidence" value="ECO:0007669"/>
    <property type="project" value="TreeGrafter"/>
</dbReference>
<dbReference type="InterPro" id="IPR020904">
    <property type="entry name" value="Sc_DH/Rdtase_CS"/>
</dbReference>
<comment type="pathway">
    <text evidence="3">Sphingolipid metabolism.</text>
</comment>
<feature type="chain" id="PRO_5043497145" description="3-dehydrosphinganine reductase" evidence="14">
    <location>
        <begin position="21"/>
        <end position="347"/>
    </location>
</feature>
<dbReference type="PROSITE" id="PS00061">
    <property type="entry name" value="ADH_SHORT"/>
    <property type="match status" value="1"/>
</dbReference>
<name>A0AAV9WZU4_9PEZI</name>
<proteinExistence type="predicted"/>
<dbReference type="PRINTS" id="PR00081">
    <property type="entry name" value="GDHRDH"/>
</dbReference>
<keyword evidence="16" id="KW-1185">Reference proteome</keyword>
<keyword evidence="4" id="KW-0547">Nucleotide-binding</keyword>
<evidence type="ECO:0000256" key="10">
    <source>
        <dbReference type="ARBA" id="ARBA00026112"/>
    </source>
</evidence>
<dbReference type="PANTHER" id="PTHR43550:SF3">
    <property type="entry name" value="3-KETODIHYDROSPHINGOSINE REDUCTASE"/>
    <property type="match status" value="1"/>
</dbReference>
<dbReference type="EC" id="1.1.1.102" evidence="10"/>
<dbReference type="Pfam" id="PF00106">
    <property type="entry name" value="adh_short"/>
    <property type="match status" value="1"/>
</dbReference>
<accession>A0AAV9WZU4</accession>
<comment type="pathway">
    <text evidence="2">Lipid metabolism; sphingolipid metabolism.</text>
</comment>
<evidence type="ECO:0000313" key="15">
    <source>
        <dbReference type="EMBL" id="KAK6530351.1"/>
    </source>
</evidence>
<evidence type="ECO:0000256" key="11">
    <source>
        <dbReference type="ARBA" id="ARBA00044737"/>
    </source>
</evidence>
<evidence type="ECO:0000256" key="3">
    <source>
        <dbReference type="ARBA" id="ARBA00004991"/>
    </source>
</evidence>
<evidence type="ECO:0000256" key="12">
    <source>
        <dbReference type="ARBA" id="ARBA00048930"/>
    </source>
</evidence>
<evidence type="ECO:0000256" key="5">
    <source>
        <dbReference type="ARBA" id="ARBA00022824"/>
    </source>
</evidence>
<dbReference type="AlphaFoldDB" id="A0AAV9WZU4"/>